<feature type="region of interest" description="Disordered" evidence="1">
    <location>
        <begin position="49"/>
        <end position="68"/>
    </location>
</feature>
<name>V5HW14_BYSSN</name>
<organism evidence="2 3">
    <name type="scientific">Byssochlamys spectabilis (strain No. 5 / NBRC 109023)</name>
    <name type="common">Paecilomyces variotii</name>
    <dbReference type="NCBI Taxonomy" id="1356009"/>
    <lineage>
        <taxon>Eukaryota</taxon>
        <taxon>Fungi</taxon>
        <taxon>Dikarya</taxon>
        <taxon>Ascomycota</taxon>
        <taxon>Pezizomycotina</taxon>
        <taxon>Eurotiomycetes</taxon>
        <taxon>Eurotiomycetidae</taxon>
        <taxon>Eurotiales</taxon>
        <taxon>Thermoascaceae</taxon>
        <taxon>Paecilomyces</taxon>
    </lineage>
</organism>
<accession>V5HW14</accession>
<evidence type="ECO:0000256" key="1">
    <source>
        <dbReference type="SAM" id="MobiDB-lite"/>
    </source>
</evidence>
<dbReference type="AlphaFoldDB" id="V5HW14"/>
<dbReference type="eggNOG" id="ENOG502RPRC">
    <property type="taxonomic scope" value="Eukaryota"/>
</dbReference>
<gene>
    <name evidence="2" type="ORF">PVAR5_2554</name>
</gene>
<dbReference type="OrthoDB" id="5374844at2759"/>
<keyword evidence="3" id="KW-1185">Reference proteome</keyword>
<dbReference type="EMBL" id="BAUL01000072">
    <property type="protein sequence ID" value="GAD93935.1"/>
    <property type="molecule type" value="Genomic_DNA"/>
</dbReference>
<feature type="compositionally biased region" description="Basic and acidic residues" evidence="1">
    <location>
        <begin position="353"/>
        <end position="364"/>
    </location>
</feature>
<feature type="compositionally biased region" description="Basic and acidic residues" evidence="1">
    <location>
        <begin position="272"/>
        <end position="283"/>
    </location>
</feature>
<feature type="compositionally biased region" description="Basic and acidic residues" evidence="1">
    <location>
        <begin position="77"/>
        <end position="93"/>
    </location>
</feature>
<feature type="compositionally biased region" description="Basic and acidic residues" evidence="1">
    <location>
        <begin position="174"/>
        <end position="183"/>
    </location>
</feature>
<feature type="compositionally biased region" description="Polar residues" evidence="1">
    <location>
        <begin position="438"/>
        <end position="456"/>
    </location>
</feature>
<feature type="compositionally biased region" description="Basic residues" evidence="1">
    <location>
        <begin position="301"/>
        <end position="314"/>
    </location>
</feature>
<comment type="caution">
    <text evidence="2">The sequence shown here is derived from an EMBL/GenBank/DDBJ whole genome shotgun (WGS) entry which is preliminary data.</text>
</comment>
<feature type="compositionally biased region" description="Polar residues" evidence="1">
    <location>
        <begin position="604"/>
        <end position="614"/>
    </location>
</feature>
<feature type="region of interest" description="Disordered" evidence="1">
    <location>
        <begin position="924"/>
        <end position="951"/>
    </location>
</feature>
<feature type="compositionally biased region" description="Low complexity" evidence="1">
    <location>
        <begin position="934"/>
        <end position="951"/>
    </location>
</feature>
<feature type="region of interest" description="Disordered" evidence="1">
    <location>
        <begin position="721"/>
        <end position="745"/>
    </location>
</feature>
<sequence>MERGSDDKEHIVRIDETHEPSRASFPPPIRSTGSIVVSLDSGADVARKSFESRNQTTKSNSLLPGVLDKETLGELDNWPKEQEGHHGLEDVFSHETPTQSTLGACKTQRLTNDIERAAVEPFKEYPEAIDQANESLIQGDQQHSETSHKEESEKDTSSGADASPCDSTSSSDPLRTERIHPRLPETVPFEQVIIGITSRGEGTVTGVIPDSQERVPIMDTNTAQRRNSPSENISANETIKTMHVLKPIPRGRLKELFERKARATDSMDWDEDLRVPESEVEHHSSKKAKRSPTHLPSPSGSKKRSSVFSRKNKAQPKTTLPTPKTGTASSKKSRTSERAPVQNTLASCRPRRAAADEAKVKLLRDYNPNENTDDDPIEDSTPDDNPAFGDNFQFDQLKISTPQVAHSGNPKNEETETPVIDLTTASDGVDNVHEEEISAQSVADSPATNNSRSSPVENEDRSISSRVEENPKEKQTGRGHLIGSKLAAVLGEYGILSSSRVSEERMNAESQQPHTSPANVEYDQPLKMNDKLTNISNQVSEFINHKHDGASDGIDDTLGLSEPSETSEGYELVHSKAMDHVIQKTTEAQKQVGRGAFITKNAKPLTSSEGISTDSQKKSSRPIRLGASTATRTIGHPYSALIDEHLHRKAHIVSFSADGSRNQCEIQPSSVQKMKSLRPQSCEEREIQPKRKIFTGTLDNHTRPAKRLRFDFESSSDMDEDMASSSLAATGHAHTISSPSSQRNNLFRRSMVDENGSPNPGHRTMTQNITSRKDILHGSNVEGQTVARLDIPSAATTESSPVSYASRDTEVEHSPHMEQQFVKIYQPKAEAVLPSSTTSNAGRKRLDNVEMDGWGRKRQPNPLFVSQKQLPDQTMESHLPGEQEVGHVQKEQVDKEQGAQFSTFWDSISSLTKMGARKDAISESNAQAGYSRGSTIESSSPSLRSETSESITLVEPETQEARWDQLLRASHRSTLDILVDTSKRLVRHLVDEEDAVWDVVAMYDNGCRRLIDQLTEAHKESLEVYGRQMTAIRTEYKEIREKTLERLKASDKVLKALPTVDKLASGMRKREKLLARLQDLSTAYDAKLSALEATE</sequence>
<feature type="region of interest" description="Disordered" evidence="1">
    <location>
        <begin position="436"/>
        <end position="481"/>
    </location>
</feature>
<feature type="compositionally biased region" description="Low complexity" evidence="1">
    <location>
        <begin position="315"/>
        <end position="327"/>
    </location>
</feature>
<dbReference type="Proteomes" id="UP000018001">
    <property type="component" value="Unassembled WGS sequence"/>
</dbReference>
<feature type="compositionally biased region" description="Polar residues" evidence="1">
    <location>
        <begin position="508"/>
        <end position="518"/>
    </location>
</feature>
<evidence type="ECO:0000313" key="2">
    <source>
        <dbReference type="EMBL" id="GAD93935.1"/>
    </source>
</evidence>
<feature type="compositionally biased region" description="Acidic residues" evidence="1">
    <location>
        <begin position="371"/>
        <end position="382"/>
    </location>
</feature>
<feature type="region of interest" description="Disordered" evidence="1">
    <location>
        <begin position="77"/>
        <end position="101"/>
    </location>
</feature>
<feature type="compositionally biased region" description="Basic and acidic residues" evidence="1">
    <location>
        <begin position="1"/>
        <end position="21"/>
    </location>
</feature>
<feature type="region of interest" description="Disordered" evidence="1">
    <location>
        <begin position="600"/>
        <end position="630"/>
    </location>
</feature>
<proteinExistence type="predicted"/>
<dbReference type="InParanoid" id="V5HW14"/>
<dbReference type="HOGENOM" id="CLU_283992_0_0_1"/>
<feature type="region of interest" description="Disordered" evidence="1">
    <location>
        <begin position="501"/>
        <end position="521"/>
    </location>
</feature>
<protein>
    <submittedName>
        <fullName evidence="2">Uncharacterized protein</fullName>
    </submittedName>
</protein>
<feature type="region of interest" description="Disordered" evidence="1">
    <location>
        <begin position="138"/>
        <end position="183"/>
    </location>
</feature>
<reference evidence="3" key="1">
    <citation type="journal article" date="2014" name="Genome Announc.">
        <title>Draft genome sequence of the formaldehyde-resistant fungus Byssochlamys spectabilis No. 5 (anamorph Paecilomyces variotii No. 5) (NBRC109023).</title>
        <authorList>
            <person name="Oka T."/>
            <person name="Ekino K."/>
            <person name="Fukuda K."/>
            <person name="Nomura Y."/>
        </authorList>
    </citation>
    <scope>NUCLEOTIDE SEQUENCE [LARGE SCALE GENOMIC DNA]</scope>
    <source>
        <strain evidence="3">No. 5 / NBRC 109023</strain>
    </source>
</reference>
<feature type="compositionally biased region" description="Polar residues" evidence="1">
    <location>
        <begin position="735"/>
        <end position="745"/>
    </location>
</feature>
<feature type="compositionally biased region" description="Polar residues" evidence="1">
    <location>
        <begin position="52"/>
        <end position="62"/>
    </location>
</feature>
<evidence type="ECO:0000313" key="3">
    <source>
        <dbReference type="Proteomes" id="UP000018001"/>
    </source>
</evidence>
<feature type="compositionally biased region" description="Basic and acidic residues" evidence="1">
    <location>
        <begin position="458"/>
        <end position="476"/>
    </location>
</feature>
<feature type="region of interest" description="Disordered" evidence="1">
    <location>
        <begin position="261"/>
        <end position="392"/>
    </location>
</feature>
<feature type="compositionally biased region" description="Basic and acidic residues" evidence="1">
    <location>
        <begin position="142"/>
        <end position="156"/>
    </location>
</feature>
<feature type="region of interest" description="Disordered" evidence="1">
    <location>
        <begin position="1"/>
        <end position="35"/>
    </location>
</feature>